<dbReference type="InterPro" id="IPR036034">
    <property type="entry name" value="PDZ_sf"/>
</dbReference>
<dbReference type="InterPro" id="IPR001478">
    <property type="entry name" value="PDZ"/>
</dbReference>
<feature type="active site" evidence="1">
    <location>
        <position position="230"/>
    </location>
</feature>
<dbReference type="GO" id="GO:0006508">
    <property type="term" value="P:proteolysis"/>
    <property type="evidence" value="ECO:0007669"/>
    <property type="project" value="UniProtKB-KW"/>
</dbReference>
<dbReference type="Gene3D" id="3.30.230.10">
    <property type="match status" value="1"/>
</dbReference>
<dbReference type="Pfam" id="PF05362">
    <property type="entry name" value="Lon_C"/>
    <property type="match status" value="1"/>
</dbReference>
<dbReference type="GO" id="GO:0004176">
    <property type="term" value="F:ATP-dependent peptidase activity"/>
    <property type="evidence" value="ECO:0007669"/>
    <property type="project" value="UniProtKB-UniRule"/>
</dbReference>
<dbReference type="SMART" id="SM00228">
    <property type="entry name" value="PDZ"/>
    <property type="match status" value="1"/>
</dbReference>
<dbReference type="OrthoDB" id="2356897at2"/>
<evidence type="ECO:0000313" key="4">
    <source>
        <dbReference type="EMBL" id="KAA2262861.1"/>
    </source>
</evidence>
<dbReference type="PROSITE" id="PS51786">
    <property type="entry name" value="LON_PROTEOLYTIC"/>
    <property type="match status" value="1"/>
</dbReference>
<sequence>MISVLVVAALGLLGGLVKVPYVALGPGPTYDTLGAVGGKTVVQISDQQPFPTTGHLTMTTVSLTDEVTLFGALGLWASGRYALAPREEYYKPGQSEQQVQQDNVKAFQDSQTNAEVAALRYLGYQLKVTADQIVKGSPADNTIEPGDRLVSVNGKTFGNSDEMREVLKATKPGDKVAVTFQHDKQEPRTAEITLGKSDDRTWGFLGVSPIDQADVKFKVTITLPDVGGPSAGLMFALAIIDKLTPDNINGGQSVAGTGEIDPAGNVKPIGGIPFKMMAARDGGATVFLVPTANCEEAKQKAPDGLRLIKVDKLADAVSSLKAMKDNKDTPHC</sequence>
<proteinExistence type="inferred from homology"/>
<feature type="active site" evidence="1">
    <location>
        <position position="275"/>
    </location>
</feature>
<reference evidence="4 5" key="2">
    <citation type="submission" date="2019-09" db="EMBL/GenBank/DDBJ databases">
        <authorList>
            <person name="Jin C."/>
        </authorList>
    </citation>
    <scope>NUCLEOTIDE SEQUENCE [LARGE SCALE GENOMIC DNA]</scope>
    <source>
        <strain evidence="4 5">AN110305</strain>
    </source>
</reference>
<dbReference type="SUPFAM" id="SSF50156">
    <property type="entry name" value="PDZ domain-like"/>
    <property type="match status" value="1"/>
</dbReference>
<keyword evidence="1" id="KW-0645">Protease</keyword>
<dbReference type="EMBL" id="VUOB01000020">
    <property type="protein sequence ID" value="KAA2262861.1"/>
    <property type="molecule type" value="Genomic_DNA"/>
</dbReference>
<comment type="catalytic activity">
    <reaction evidence="1">
        <text>Hydrolysis of proteins in presence of ATP.</text>
        <dbReference type="EC" id="3.4.21.53"/>
    </reaction>
</comment>
<dbReference type="Pfam" id="PF13180">
    <property type="entry name" value="PDZ_2"/>
    <property type="match status" value="1"/>
</dbReference>
<name>A0A5B2XJ02_9PSEU</name>
<gene>
    <name evidence="4" type="ORF">F0L68_11355</name>
</gene>
<evidence type="ECO:0000256" key="1">
    <source>
        <dbReference type="PROSITE-ProRule" id="PRU01122"/>
    </source>
</evidence>
<dbReference type="InterPro" id="IPR020568">
    <property type="entry name" value="Ribosomal_Su5_D2-typ_SF"/>
</dbReference>
<dbReference type="GO" id="GO:0005524">
    <property type="term" value="F:ATP binding"/>
    <property type="evidence" value="ECO:0007669"/>
    <property type="project" value="InterPro"/>
</dbReference>
<keyword evidence="1" id="KW-0378">Hydrolase</keyword>
<dbReference type="GO" id="GO:0004252">
    <property type="term" value="F:serine-type endopeptidase activity"/>
    <property type="evidence" value="ECO:0007669"/>
    <property type="project" value="UniProtKB-UniRule"/>
</dbReference>
<comment type="similarity">
    <text evidence="1">Belongs to the peptidase S16 family.</text>
</comment>
<dbReference type="EC" id="3.4.21.53" evidence="1"/>
<evidence type="ECO:0000259" key="3">
    <source>
        <dbReference type="PROSITE" id="PS51786"/>
    </source>
</evidence>
<evidence type="ECO:0000259" key="2">
    <source>
        <dbReference type="PROSITE" id="PS50106"/>
    </source>
</evidence>
<reference evidence="4 5" key="1">
    <citation type="submission" date="2019-09" db="EMBL/GenBank/DDBJ databases">
        <title>Goodfellowia gen. nov., a new genus of the Pseudonocardineae related to Actinoalloteichus, containing Goodfellowia coeruleoviolacea gen. nov., comb. nov. gen. nov., comb. nov.</title>
        <authorList>
            <person name="Labeda D."/>
        </authorList>
    </citation>
    <scope>NUCLEOTIDE SEQUENCE [LARGE SCALE GENOMIC DNA]</scope>
    <source>
        <strain evidence="4 5">AN110305</strain>
    </source>
</reference>
<dbReference type="GO" id="GO:0030163">
    <property type="term" value="P:protein catabolic process"/>
    <property type="evidence" value="ECO:0007669"/>
    <property type="project" value="InterPro"/>
</dbReference>
<dbReference type="PANTHER" id="PTHR10046">
    <property type="entry name" value="ATP DEPENDENT LON PROTEASE FAMILY MEMBER"/>
    <property type="match status" value="1"/>
</dbReference>
<dbReference type="InterPro" id="IPR027065">
    <property type="entry name" value="Lon_Prtase"/>
</dbReference>
<dbReference type="PROSITE" id="PS50106">
    <property type="entry name" value="PDZ"/>
    <property type="match status" value="1"/>
</dbReference>
<feature type="domain" description="PDZ" evidence="2">
    <location>
        <begin position="103"/>
        <end position="182"/>
    </location>
</feature>
<dbReference type="Proteomes" id="UP000323454">
    <property type="component" value="Unassembled WGS sequence"/>
</dbReference>
<protein>
    <recommendedName>
        <fullName evidence="1">endopeptidase La</fullName>
        <ecNumber evidence="1">3.4.21.53</ecNumber>
    </recommendedName>
</protein>
<dbReference type="InterPro" id="IPR014721">
    <property type="entry name" value="Ribsml_uS5_D2-typ_fold_subgr"/>
</dbReference>
<organism evidence="4 5">
    <name type="scientific">Solihabitans fulvus</name>
    <dbReference type="NCBI Taxonomy" id="1892852"/>
    <lineage>
        <taxon>Bacteria</taxon>
        <taxon>Bacillati</taxon>
        <taxon>Actinomycetota</taxon>
        <taxon>Actinomycetes</taxon>
        <taxon>Pseudonocardiales</taxon>
        <taxon>Pseudonocardiaceae</taxon>
        <taxon>Solihabitans</taxon>
    </lineage>
</organism>
<keyword evidence="5" id="KW-1185">Reference proteome</keyword>
<evidence type="ECO:0000313" key="5">
    <source>
        <dbReference type="Proteomes" id="UP000323454"/>
    </source>
</evidence>
<comment type="caution">
    <text evidence="4">The sequence shown here is derived from an EMBL/GenBank/DDBJ whole genome shotgun (WGS) entry which is preliminary data.</text>
</comment>
<dbReference type="AlphaFoldDB" id="A0A5B2XJ02"/>
<dbReference type="Gene3D" id="2.30.42.10">
    <property type="match status" value="1"/>
</dbReference>
<keyword evidence="1" id="KW-0720">Serine protease</keyword>
<dbReference type="InterPro" id="IPR008269">
    <property type="entry name" value="Lon_proteolytic"/>
</dbReference>
<accession>A0A5B2XJ02</accession>
<feature type="domain" description="Lon proteolytic" evidence="3">
    <location>
        <begin position="224"/>
        <end position="323"/>
    </location>
</feature>
<dbReference type="SUPFAM" id="SSF54211">
    <property type="entry name" value="Ribosomal protein S5 domain 2-like"/>
    <property type="match status" value="1"/>
</dbReference>